<dbReference type="PANTHER" id="PTHR10039">
    <property type="entry name" value="AMELOGENIN"/>
    <property type="match status" value="1"/>
</dbReference>
<evidence type="ECO:0000313" key="4">
    <source>
        <dbReference type="Proteomes" id="UP001324427"/>
    </source>
</evidence>
<evidence type="ECO:0000259" key="2">
    <source>
        <dbReference type="Pfam" id="PF24883"/>
    </source>
</evidence>
<dbReference type="Gene3D" id="3.40.50.300">
    <property type="entry name" value="P-loop containing nucleotide triphosphate hydrolases"/>
    <property type="match status" value="1"/>
</dbReference>
<dbReference type="Pfam" id="PF24883">
    <property type="entry name" value="NPHP3_N"/>
    <property type="match status" value="1"/>
</dbReference>
<keyword evidence="1" id="KW-0677">Repeat</keyword>
<dbReference type="PANTHER" id="PTHR10039:SF5">
    <property type="entry name" value="NACHT DOMAIN-CONTAINING PROTEIN"/>
    <property type="match status" value="1"/>
</dbReference>
<protein>
    <recommendedName>
        <fullName evidence="2">Nephrocystin 3-like N-terminal domain-containing protein</fullName>
    </recommendedName>
</protein>
<dbReference type="EMBL" id="JAVFHQ010000049">
    <property type="protein sequence ID" value="KAK4541724.1"/>
    <property type="molecule type" value="Genomic_DNA"/>
</dbReference>
<organism evidence="3 4">
    <name type="scientific">Oleoguttula mirabilis</name>
    <dbReference type="NCBI Taxonomy" id="1507867"/>
    <lineage>
        <taxon>Eukaryota</taxon>
        <taxon>Fungi</taxon>
        <taxon>Dikarya</taxon>
        <taxon>Ascomycota</taxon>
        <taxon>Pezizomycotina</taxon>
        <taxon>Dothideomycetes</taxon>
        <taxon>Dothideomycetidae</taxon>
        <taxon>Mycosphaerellales</taxon>
        <taxon>Teratosphaeriaceae</taxon>
        <taxon>Oleoguttula</taxon>
    </lineage>
</organism>
<dbReference type="SUPFAM" id="SSF52540">
    <property type="entry name" value="P-loop containing nucleoside triphosphate hydrolases"/>
    <property type="match status" value="1"/>
</dbReference>
<dbReference type="AlphaFoldDB" id="A0AAV9J9F0"/>
<keyword evidence="4" id="KW-1185">Reference proteome</keyword>
<name>A0AAV9J9F0_9PEZI</name>
<feature type="domain" description="Nephrocystin 3-like N-terminal" evidence="2">
    <location>
        <begin position="55"/>
        <end position="232"/>
    </location>
</feature>
<sequence>MANIFGDNHGGLQAGYIKNFHSHDQKPEDPDQACLRSLAYRNMYIKSGDKERVAGSGEWVFEHAYYKQWHKDGGVLWIRGRAGCGKSMLMNRIVEKEQAREVQADGLTVMSFSFQRDGDESQRSAGGLFRSLLHQLLRVDSKLLAGFRAETDFDRHCAQRGHPGTNWDWSESELRVCFNRFIRLASKKGRRVCIYLDALDKCGEETALSLLSCLQKVAAETESHVSTCFSSRPYPFVAIEYDAAINVEEENGDDMEAFLASEFASVSHLRPRTELQTVIEQLISQASGLFQWLAWVSPRTLKLIHRGESVATILKKIGGYPEELGDVYEEVL</sequence>
<accession>A0AAV9J9F0</accession>
<comment type="caution">
    <text evidence="3">The sequence shown here is derived from an EMBL/GenBank/DDBJ whole genome shotgun (WGS) entry which is preliminary data.</text>
</comment>
<dbReference type="InterPro" id="IPR056884">
    <property type="entry name" value="NPHP3-like_N"/>
</dbReference>
<dbReference type="Proteomes" id="UP001324427">
    <property type="component" value="Unassembled WGS sequence"/>
</dbReference>
<evidence type="ECO:0000313" key="3">
    <source>
        <dbReference type="EMBL" id="KAK4541724.1"/>
    </source>
</evidence>
<reference evidence="3 4" key="1">
    <citation type="submission" date="2021-11" db="EMBL/GenBank/DDBJ databases">
        <title>Black yeast isolated from Biological Soil Crust.</title>
        <authorList>
            <person name="Kurbessoian T."/>
        </authorList>
    </citation>
    <scope>NUCLEOTIDE SEQUENCE [LARGE SCALE GENOMIC DNA]</scope>
    <source>
        <strain evidence="3 4">CCFEE 5522</strain>
    </source>
</reference>
<proteinExistence type="predicted"/>
<evidence type="ECO:0000256" key="1">
    <source>
        <dbReference type="ARBA" id="ARBA00022737"/>
    </source>
</evidence>
<dbReference type="InterPro" id="IPR027417">
    <property type="entry name" value="P-loop_NTPase"/>
</dbReference>
<gene>
    <name evidence="3" type="ORF">LTR36_007433</name>
</gene>